<dbReference type="InterPro" id="IPR029787">
    <property type="entry name" value="Nucleotide_cyclase"/>
</dbReference>
<dbReference type="InterPro" id="IPR029016">
    <property type="entry name" value="GAF-like_dom_sf"/>
</dbReference>
<dbReference type="InterPro" id="IPR001633">
    <property type="entry name" value="EAL_dom"/>
</dbReference>
<dbReference type="Pfam" id="PF00563">
    <property type="entry name" value="EAL"/>
    <property type="match status" value="1"/>
</dbReference>
<evidence type="ECO:0000259" key="2">
    <source>
        <dbReference type="PROSITE" id="PS50887"/>
    </source>
</evidence>
<name>A0ABV9QU19_9GAMM</name>
<dbReference type="Gene3D" id="3.30.70.270">
    <property type="match status" value="1"/>
</dbReference>
<feature type="domain" description="EAL" evidence="1">
    <location>
        <begin position="351"/>
        <end position="601"/>
    </location>
</feature>
<protein>
    <submittedName>
        <fullName evidence="3">Bifunctional diguanylate cyclase/phosphodiesterase</fullName>
    </submittedName>
</protein>
<dbReference type="InterPro" id="IPR035919">
    <property type="entry name" value="EAL_sf"/>
</dbReference>
<gene>
    <name evidence="3" type="ORF">ACFO6Q_07080</name>
</gene>
<dbReference type="PROSITE" id="PS50883">
    <property type="entry name" value="EAL"/>
    <property type="match status" value="1"/>
</dbReference>
<dbReference type="SUPFAM" id="SSF141868">
    <property type="entry name" value="EAL domain-like"/>
    <property type="match status" value="1"/>
</dbReference>
<dbReference type="PANTHER" id="PTHR44757">
    <property type="entry name" value="DIGUANYLATE CYCLASE DGCP"/>
    <property type="match status" value="1"/>
</dbReference>
<dbReference type="SUPFAM" id="SSF55781">
    <property type="entry name" value="GAF domain-like"/>
    <property type="match status" value="1"/>
</dbReference>
<dbReference type="SMART" id="SM00267">
    <property type="entry name" value="GGDEF"/>
    <property type="match status" value="1"/>
</dbReference>
<evidence type="ECO:0000313" key="4">
    <source>
        <dbReference type="Proteomes" id="UP001595886"/>
    </source>
</evidence>
<dbReference type="InterPro" id="IPR003018">
    <property type="entry name" value="GAF"/>
</dbReference>
<dbReference type="RefSeq" id="WP_380019905.1">
    <property type="nucleotide sequence ID" value="NZ_JBHSHD010000006.1"/>
</dbReference>
<dbReference type="Proteomes" id="UP001595886">
    <property type="component" value="Unassembled WGS sequence"/>
</dbReference>
<dbReference type="Gene3D" id="3.20.20.450">
    <property type="entry name" value="EAL domain"/>
    <property type="match status" value="1"/>
</dbReference>
<dbReference type="Pfam" id="PF13185">
    <property type="entry name" value="GAF_2"/>
    <property type="match status" value="1"/>
</dbReference>
<dbReference type="EMBL" id="JBHSHD010000006">
    <property type="protein sequence ID" value="MFC4820079.1"/>
    <property type="molecule type" value="Genomic_DNA"/>
</dbReference>
<dbReference type="SMART" id="SM00052">
    <property type="entry name" value="EAL"/>
    <property type="match status" value="1"/>
</dbReference>
<dbReference type="CDD" id="cd01949">
    <property type="entry name" value="GGDEF"/>
    <property type="match status" value="1"/>
</dbReference>
<dbReference type="PANTHER" id="PTHR44757:SF2">
    <property type="entry name" value="BIOFILM ARCHITECTURE MAINTENANCE PROTEIN MBAA"/>
    <property type="match status" value="1"/>
</dbReference>
<comment type="caution">
    <text evidence="3">The sequence shown here is derived from an EMBL/GenBank/DDBJ whole genome shotgun (WGS) entry which is preliminary data.</text>
</comment>
<evidence type="ECO:0000313" key="3">
    <source>
        <dbReference type="EMBL" id="MFC4820079.1"/>
    </source>
</evidence>
<evidence type="ECO:0000259" key="1">
    <source>
        <dbReference type="PROSITE" id="PS50883"/>
    </source>
</evidence>
<accession>A0ABV9QU19</accession>
<dbReference type="Gene3D" id="3.30.450.40">
    <property type="match status" value="1"/>
</dbReference>
<dbReference type="InterPro" id="IPR052155">
    <property type="entry name" value="Biofilm_reg_signaling"/>
</dbReference>
<proteinExistence type="predicted"/>
<dbReference type="NCBIfam" id="TIGR00254">
    <property type="entry name" value="GGDEF"/>
    <property type="match status" value="1"/>
</dbReference>
<dbReference type="PIRSF" id="PIRSF005925">
    <property type="entry name" value="Dos"/>
    <property type="match status" value="1"/>
</dbReference>
<dbReference type="InterPro" id="IPR012226">
    <property type="entry name" value="Diguanyl_cyclase/Pdiesterase"/>
</dbReference>
<dbReference type="Pfam" id="PF00990">
    <property type="entry name" value="GGDEF"/>
    <property type="match status" value="1"/>
</dbReference>
<dbReference type="SUPFAM" id="SSF55073">
    <property type="entry name" value="Nucleotide cyclase"/>
    <property type="match status" value="1"/>
</dbReference>
<feature type="domain" description="GGDEF" evidence="2">
    <location>
        <begin position="209"/>
        <end position="342"/>
    </location>
</feature>
<dbReference type="CDD" id="cd01948">
    <property type="entry name" value="EAL"/>
    <property type="match status" value="1"/>
</dbReference>
<dbReference type="SMART" id="SM00065">
    <property type="entry name" value="GAF"/>
    <property type="match status" value="1"/>
</dbReference>
<keyword evidence="4" id="KW-1185">Reference proteome</keyword>
<organism evidence="3 4">
    <name type="scientific">Dokdonella ginsengisoli</name>
    <dbReference type="NCBI Taxonomy" id="363846"/>
    <lineage>
        <taxon>Bacteria</taxon>
        <taxon>Pseudomonadati</taxon>
        <taxon>Pseudomonadota</taxon>
        <taxon>Gammaproteobacteria</taxon>
        <taxon>Lysobacterales</taxon>
        <taxon>Rhodanobacteraceae</taxon>
        <taxon>Dokdonella</taxon>
    </lineage>
</organism>
<dbReference type="InterPro" id="IPR000160">
    <property type="entry name" value="GGDEF_dom"/>
</dbReference>
<dbReference type="InterPro" id="IPR043128">
    <property type="entry name" value="Rev_trsase/Diguanyl_cyclase"/>
</dbReference>
<reference evidence="4" key="1">
    <citation type="journal article" date="2019" name="Int. J. Syst. Evol. Microbiol.">
        <title>The Global Catalogue of Microorganisms (GCM) 10K type strain sequencing project: providing services to taxonomists for standard genome sequencing and annotation.</title>
        <authorList>
            <consortium name="The Broad Institute Genomics Platform"/>
            <consortium name="The Broad Institute Genome Sequencing Center for Infectious Disease"/>
            <person name="Wu L."/>
            <person name="Ma J."/>
        </authorList>
    </citation>
    <scope>NUCLEOTIDE SEQUENCE [LARGE SCALE GENOMIC DNA]</scope>
    <source>
        <strain evidence="4">CCUG 30340</strain>
    </source>
</reference>
<sequence>MISSSAVASLLQLQGQILEEVAHGAALSAIADHLCASAERLADGAVCSILTVDLHGRLHPLSAPSLPQAYSRSLDGVQIGAGVGSCGSAAFLGEPVEVLDIEADPRWDGFRDPVLALGLRACWSSPIKTSDGRVVGTFAFYYRDRRGPTELEQEIVDRCVHLCAIAIVHEEAQARINQLAYYDTLTGLPNRTEFQRLAQQALATLPTGSVLNVHYVDLDDFKAVNDSFGHLAGDLLLVQVGRRLLACAGDGTWVARLGGDEFALVQTCTDGIRDGHLLARRIVAALDEPFDLEESRVGVGASIGIAQTRSGAMPLTELFKRADLALYAAKREGGRTYRFFAPEMEAMVQLRLSLKQDLRSAIAAGEFSLVYQPIVALATNELIAVEALLRWRHPSQGEVSPSVFIPIVEEMGLIGQLGDWVLREACRAAASWPRAIKVGVNVSPLQLRRQGLVLNVINALREAGLPAERLDLEVTESALLARDVATRVALHDLHDHGVRLSLDDFGTGYSSLQLLRTFPFDRIKIDMSFVRDIGMDADSMAIVDAVIGLAGELGLRTAAEGVETESQFDWLLQHHCTEGQGHWFSRPLDAAELHRLLAQAGADGELILPRALRASPEFEHAHPY</sequence>
<dbReference type="PROSITE" id="PS50887">
    <property type="entry name" value="GGDEF"/>
    <property type="match status" value="1"/>
</dbReference>